<dbReference type="PANTHER" id="PTHR37014">
    <property type="entry name" value="EXPRESSION LETHALITY PROTEIN HEL10, PUTATIVE (AFU_ORTHOLOGUE AFUA_1G06580)-RELATED"/>
    <property type="match status" value="1"/>
</dbReference>
<comment type="caution">
    <text evidence="2">The sequence shown here is derived from an EMBL/GenBank/DDBJ whole genome shotgun (WGS) entry which is preliminary data.</text>
</comment>
<feature type="compositionally biased region" description="Low complexity" evidence="1">
    <location>
        <begin position="16"/>
        <end position="26"/>
    </location>
</feature>
<sequence>MSNQDYYGNSGGAPYGGQPNYNQGYNNNGGGGYPQQAQYASGSQQHSNNGGSYNSSAPPGAYGQSQPSYAPQQQSYDNRGHSPAPGYNTGAPYGGSSQPQYDNNNNYNNGQNYNHGGAPYGGPNNGPPGPDGPNGEKGLGATLVGGGGAAYAAHKAGAGFFGSTGAAIAGAIGANFIEHKFKKHSGRRD</sequence>
<evidence type="ECO:0000313" key="2">
    <source>
        <dbReference type="EMBL" id="PQK16343.1"/>
    </source>
</evidence>
<dbReference type="PANTHER" id="PTHR37014:SF10">
    <property type="entry name" value="RICH PROTEIN MS8, PUTATIVE (AFU_ORTHOLOGUE AFUA_7G05650)-RELATED"/>
    <property type="match status" value="1"/>
</dbReference>
<name>A0A2S7YK07_BEABA</name>
<protein>
    <recommendedName>
        <fullName evidence="4">Nitrogen starvation-induced glutamine rich protein</fullName>
    </recommendedName>
</protein>
<dbReference type="EMBL" id="JRHA01000006">
    <property type="protein sequence ID" value="PQK16343.1"/>
    <property type="molecule type" value="Genomic_DNA"/>
</dbReference>
<feature type="compositionally biased region" description="Low complexity" evidence="1">
    <location>
        <begin position="34"/>
        <end position="56"/>
    </location>
</feature>
<evidence type="ECO:0000313" key="3">
    <source>
        <dbReference type="Proteomes" id="UP000237441"/>
    </source>
</evidence>
<evidence type="ECO:0008006" key="4">
    <source>
        <dbReference type="Google" id="ProtNLM"/>
    </source>
</evidence>
<feature type="compositionally biased region" description="Low complexity" evidence="1">
    <location>
        <begin position="98"/>
        <end position="117"/>
    </location>
</feature>
<feature type="region of interest" description="Disordered" evidence="1">
    <location>
        <begin position="1"/>
        <end position="141"/>
    </location>
</feature>
<reference evidence="2 3" key="1">
    <citation type="submission" date="2016-07" db="EMBL/GenBank/DDBJ databases">
        <title>Comparative genomics of the entomopathogenic fungus Beauveria bassiana.</title>
        <authorList>
            <person name="Valero Jimenez C.A."/>
            <person name="Zwaan B.J."/>
            <person name="Van Kan J.A."/>
            <person name="Takken W."/>
            <person name="Debets A.J."/>
            <person name="Schoustra S.E."/>
            <person name="Koenraadt C.J."/>
        </authorList>
    </citation>
    <scope>NUCLEOTIDE SEQUENCE [LARGE SCALE GENOMIC DNA]</scope>
    <source>
        <strain evidence="2 3">ARSEF 8028</strain>
    </source>
</reference>
<dbReference type="AlphaFoldDB" id="A0A2S7YK07"/>
<proteinExistence type="predicted"/>
<feature type="compositionally biased region" description="Low complexity" evidence="1">
    <location>
        <begin position="64"/>
        <end position="76"/>
    </location>
</feature>
<accession>A0A2S7YK07</accession>
<evidence type="ECO:0000256" key="1">
    <source>
        <dbReference type="SAM" id="MobiDB-lite"/>
    </source>
</evidence>
<dbReference type="Proteomes" id="UP000237441">
    <property type="component" value="Unassembled WGS sequence"/>
</dbReference>
<organism evidence="2 3">
    <name type="scientific">Beauveria bassiana</name>
    <name type="common">White muscardine disease fungus</name>
    <name type="synonym">Tritirachium shiotae</name>
    <dbReference type="NCBI Taxonomy" id="176275"/>
    <lineage>
        <taxon>Eukaryota</taxon>
        <taxon>Fungi</taxon>
        <taxon>Dikarya</taxon>
        <taxon>Ascomycota</taxon>
        <taxon>Pezizomycotina</taxon>
        <taxon>Sordariomycetes</taxon>
        <taxon>Hypocreomycetidae</taxon>
        <taxon>Hypocreales</taxon>
        <taxon>Cordycipitaceae</taxon>
        <taxon>Beauveria</taxon>
    </lineage>
</organism>
<gene>
    <name evidence="2" type="ORF">BB8028_0006g06630</name>
</gene>